<proteinExistence type="inferred from homology"/>
<keyword evidence="5 13" id="KW-0808">Transferase</keyword>
<dbReference type="InterPro" id="IPR015813">
    <property type="entry name" value="Pyrv/PenolPyrv_kinase-like_dom"/>
</dbReference>
<dbReference type="InterPro" id="IPR001697">
    <property type="entry name" value="Pyr_Knase"/>
</dbReference>
<evidence type="ECO:0000256" key="6">
    <source>
        <dbReference type="ARBA" id="ARBA00022723"/>
    </source>
</evidence>
<dbReference type="OrthoDB" id="108365at2759"/>
<dbReference type="GO" id="GO:0030955">
    <property type="term" value="F:potassium ion binding"/>
    <property type="evidence" value="ECO:0007669"/>
    <property type="project" value="InterPro"/>
</dbReference>
<dbReference type="GO" id="GO:0005524">
    <property type="term" value="F:ATP binding"/>
    <property type="evidence" value="ECO:0007669"/>
    <property type="project" value="UniProtKB-KW"/>
</dbReference>
<evidence type="ECO:0000256" key="9">
    <source>
        <dbReference type="ARBA" id="ARBA00022840"/>
    </source>
</evidence>
<dbReference type="GO" id="GO:0000287">
    <property type="term" value="F:magnesium ion binding"/>
    <property type="evidence" value="ECO:0007669"/>
    <property type="project" value="InterPro"/>
</dbReference>
<evidence type="ECO:0000256" key="11">
    <source>
        <dbReference type="ARBA" id="ARBA00023152"/>
    </source>
</evidence>
<dbReference type="InterPro" id="IPR015795">
    <property type="entry name" value="Pyrv_Knase_C"/>
</dbReference>
<feature type="non-terminal residue" evidence="16">
    <location>
        <position position="420"/>
    </location>
</feature>
<evidence type="ECO:0000256" key="8">
    <source>
        <dbReference type="ARBA" id="ARBA00022777"/>
    </source>
</evidence>
<feature type="non-terminal residue" evidence="16">
    <location>
        <position position="1"/>
    </location>
</feature>
<evidence type="ECO:0000313" key="17">
    <source>
        <dbReference type="Proteomes" id="UP000076502"/>
    </source>
</evidence>
<keyword evidence="17" id="KW-1185">Reference proteome</keyword>
<dbReference type="InterPro" id="IPR011037">
    <property type="entry name" value="Pyrv_Knase-like_insert_dom_sf"/>
</dbReference>
<dbReference type="Gene3D" id="3.20.20.60">
    <property type="entry name" value="Phosphoenolpyruvate-binding domains"/>
    <property type="match status" value="1"/>
</dbReference>
<dbReference type="SUPFAM" id="SSF52935">
    <property type="entry name" value="PK C-terminal domain-like"/>
    <property type="match status" value="1"/>
</dbReference>
<dbReference type="Proteomes" id="UP000076502">
    <property type="component" value="Unassembled WGS sequence"/>
</dbReference>
<dbReference type="SUPFAM" id="SSF50800">
    <property type="entry name" value="PK beta-barrel domain-like"/>
    <property type="match status" value="1"/>
</dbReference>
<dbReference type="EC" id="2.7.1.40" evidence="4 13"/>
<evidence type="ECO:0000256" key="3">
    <source>
        <dbReference type="ARBA" id="ARBA00008663"/>
    </source>
</evidence>
<gene>
    <name evidence="16" type="ORF">WN55_07620</name>
</gene>
<evidence type="ECO:0000259" key="14">
    <source>
        <dbReference type="Pfam" id="PF00224"/>
    </source>
</evidence>
<comment type="pathway">
    <text evidence="2 13">Carbohydrate degradation; glycolysis; pyruvate from D-glyceraldehyde 3-phosphate: step 5/5.</text>
</comment>
<evidence type="ECO:0000256" key="13">
    <source>
        <dbReference type="RuleBase" id="RU000504"/>
    </source>
</evidence>
<name>A0A154PSP4_DUFNO</name>
<evidence type="ECO:0000313" key="16">
    <source>
        <dbReference type="EMBL" id="KZC14922.1"/>
    </source>
</evidence>
<comment type="cofactor">
    <cofactor evidence="1">
        <name>K(+)</name>
        <dbReference type="ChEBI" id="CHEBI:29103"/>
    </cofactor>
</comment>
<dbReference type="EMBL" id="KQ435161">
    <property type="protein sequence ID" value="KZC14922.1"/>
    <property type="molecule type" value="Genomic_DNA"/>
</dbReference>
<dbReference type="Gene3D" id="3.40.1380.20">
    <property type="entry name" value="Pyruvate kinase, C-terminal domain"/>
    <property type="match status" value="1"/>
</dbReference>
<keyword evidence="11 13" id="KW-0324">Glycolysis</keyword>
<evidence type="ECO:0000259" key="15">
    <source>
        <dbReference type="Pfam" id="PF02887"/>
    </source>
</evidence>
<evidence type="ECO:0000256" key="2">
    <source>
        <dbReference type="ARBA" id="ARBA00004997"/>
    </source>
</evidence>
<dbReference type="PANTHER" id="PTHR11817">
    <property type="entry name" value="PYRUVATE KINASE"/>
    <property type="match status" value="1"/>
</dbReference>
<sequence length="420" mass="47037">SFNYLYLQGYAELKEGRTVKLVTNDLAKRAGSACCFWVSYPELSRICRPGDKILIDRGAVLLQVSCVCSRFITCRVLKGGIVRDEKLVQLLDSVVALPQLSKKDEEHIQLSSFLECDFCIVNHTRNEKMVEAVKTGFNQMGMRTICIIAKISSQQGLHNFHKILQAADGILLDRASIEIDVGPEKLFLVEKILTANCMKVGKPIIFSFQVLKNKVPELDVNLIANAVLNGVDAIFLKTGSLNEKETTELINNVDAVCREAESARWQKEIFDELSYKMPIPLDPKHAIAIGAIETSLKLNASAIIITTTSGQSAAILSMYHPRCPILAVTRYGVVARWLQLYYGLHPFHYRNEPLPDWSKDMEARIQSGIDSLRRKKYIKVGDAIVILSESRQGTGFTNSIRVVYVTSEHTENDLPDFQPC</sequence>
<reference evidence="16 17" key="1">
    <citation type="submission" date="2015-07" db="EMBL/GenBank/DDBJ databases">
        <title>The genome of Dufourea novaeangliae.</title>
        <authorList>
            <person name="Pan H."/>
            <person name="Kapheim K."/>
        </authorList>
    </citation>
    <scope>NUCLEOTIDE SEQUENCE [LARGE SCALE GENOMIC DNA]</scope>
    <source>
        <strain evidence="16">0120121106</strain>
        <tissue evidence="16">Whole body</tissue>
    </source>
</reference>
<keyword evidence="6" id="KW-0479">Metal-binding</keyword>
<evidence type="ECO:0000256" key="4">
    <source>
        <dbReference type="ARBA" id="ARBA00012142"/>
    </source>
</evidence>
<dbReference type="InterPro" id="IPR040442">
    <property type="entry name" value="Pyrv_kinase-like_dom_sf"/>
</dbReference>
<keyword evidence="7" id="KW-0547">Nucleotide-binding</keyword>
<dbReference type="Gene3D" id="2.40.33.10">
    <property type="entry name" value="PK beta-barrel domain-like"/>
    <property type="match status" value="1"/>
</dbReference>
<dbReference type="InterPro" id="IPR015793">
    <property type="entry name" value="Pyrv_Knase_brl"/>
</dbReference>
<evidence type="ECO:0000256" key="1">
    <source>
        <dbReference type="ARBA" id="ARBA00001958"/>
    </source>
</evidence>
<dbReference type="Pfam" id="PF00224">
    <property type="entry name" value="PK"/>
    <property type="match status" value="1"/>
</dbReference>
<protein>
    <recommendedName>
        <fullName evidence="4 13">Pyruvate kinase</fullName>
        <ecNumber evidence="4 13">2.7.1.40</ecNumber>
    </recommendedName>
</protein>
<evidence type="ECO:0000256" key="5">
    <source>
        <dbReference type="ARBA" id="ARBA00022679"/>
    </source>
</evidence>
<evidence type="ECO:0000256" key="10">
    <source>
        <dbReference type="ARBA" id="ARBA00022842"/>
    </source>
</evidence>
<feature type="domain" description="Pyruvate kinase C-terminal" evidence="15">
    <location>
        <begin position="285"/>
        <end position="403"/>
    </location>
</feature>
<dbReference type="UniPathway" id="UPA00109">
    <property type="reaction ID" value="UER00188"/>
</dbReference>
<evidence type="ECO:0000256" key="12">
    <source>
        <dbReference type="ARBA" id="ARBA00023317"/>
    </source>
</evidence>
<evidence type="ECO:0000256" key="7">
    <source>
        <dbReference type="ARBA" id="ARBA00022741"/>
    </source>
</evidence>
<dbReference type="InterPro" id="IPR015806">
    <property type="entry name" value="Pyrv_Knase_insert_dom_sf"/>
</dbReference>
<keyword evidence="9" id="KW-0067">ATP-binding</keyword>
<dbReference type="SUPFAM" id="SSF51621">
    <property type="entry name" value="Phosphoenolpyruvate/pyruvate domain"/>
    <property type="match status" value="1"/>
</dbReference>
<dbReference type="GO" id="GO:0016301">
    <property type="term" value="F:kinase activity"/>
    <property type="evidence" value="ECO:0007669"/>
    <property type="project" value="UniProtKB-KW"/>
</dbReference>
<dbReference type="AlphaFoldDB" id="A0A154PSP4"/>
<keyword evidence="12 16" id="KW-0670">Pyruvate</keyword>
<dbReference type="PRINTS" id="PR01050">
    <property type="entry name" value="PYRUVTKNASE"/>
</dbReference>
<dbReference type="Pfam" id="PF02887">
    <property type="entry name" value="PK_C"/>
    <property type="match status" value="1"/>
</dbReference>
<feature type="domain" description="Pyruvate kinase barrel" evidence="14">
    <location>
        <begin position="11"/>
        <end position="239"/>
    </location>
</feature>
<dbReference type="InterPro" id="IPR036918">
    <property type="entry name" value="Pyrv_Knase_C_sf"/>
</dbReference>
<keyword evidence="8 13" id="KW-0418">Kinase</keyword>
<comment type="catalytic activity">
    <reaction evidence="13">
        <text>pyruvate + ATP = phosphoenolpyruvate + ADP + H(+)</text>
        <dbReference type="Rhea" id="RHEA:18157"/>
        <dbReference type="ChEBI" id="CHEBI:15361"/>
        <dbReference type="ChEBI" id="CHEBI:15378"/>
        <dbReference type="ChEBI" id="CHEBI:30616"/>
        <dbReference type="ChEBI" id="CHEBI:58702"/>
        <dbReference type="ChEBI" id="CHEBI:456216"/>
        <dbReference type="EC" id="2.7.1.40"/>
    </reaction>
</comment>
<comment type="similarity">
    <text evidence="3 13">Belongs to the pyruvate kinase family.</text>
</comment>
<dbReference type="GO" id="GO:0004743">
    <property type="term" value="F:pyruvate kinase activity"/>
    <property type="evidence" value="ECO:0007669"/>
    <property type="project" value="UniProtKB-EC"/>
</dbReference>
<keyword evidence="10 13" id="KW-0460">Magnesium</keyword>
<accession>A0A154PSP4</accession>
<dbReference type="STRING" id="178035.A0A154PSP4"/>
<organism evidence="16 17">
    <name type="scientific">Dufourea novaeangliae</name>
    <name type="common">Sweat bee</name>
    <dbReference type="NCBI Taxonomy" id="178035"/>
    <lineage>
        <taxon>Eukaryota</taxon>
        <taxon>Metazoa</taxon>
        <taxon>Ecdysozoa</taxon>
        <taxon>Arthropoda</taxon>
        <taxon>Hexapoda</taxon>
        <taxon>Insecta</taxon>
        <taxon>Pterygota</taxon>
        <taxon>Neoptera</taxon>
        <taxon>Endopterygota</taxon>
        <taxon>Hymenoptera</taxon>
        <taxon>Apocrita</taxon>
        <taxon>Aculeata</taxon>
        <taxon>Apoidea</taxon>
        <taxon>Anthophila</taxon>
        <taxon>Halictidae</taxon>
        <taxon>Rophitinae</taxon>
        <taxon>Dufourea</taxon>
    </lineage>
</organism>